<reference evidence="2" key="2">
    <citation type="submission" date="2010-03" db="EMBL/GenBank/DDBJ databases">
        <title>The genome sequence of Coccidioides posadasii strain Silveira.</title>
        <authorList>
            <consortium name="The Broad Institute Genome Sequencing Center for Infectious Disease"/>
            <person name="Neafsey D."/>
            <person name="Orbach M."/>
            <person name="Henn M.R."/>
            <person name="Cole G.T."/>
            <person name="Galgiani J."/>
            <person name="Gardner M.J."/>
            <person name="Kirkland T.N."/>
            <person name="Taylor J.W."/>
            <person name="Young S.K."/>
            <person name="Zeng Q."/>
            <person name="Koehrsen M."/>
            <person name="Alvarado L."/>
            <person name="Berlin A."/>
            <person name="Borenstein D."/>
            <person name="Chapman S.B."/>
            <person name="Chen Z."/>
            <person name="Engels R."/>
            <person name="Freedman E."/>
            <person name="Gellesch M."/>
            <person name="Goldberg J."/>
            <person name="Griggs A."/>
            <person name="Gujja S."/>
            <person name="Heilman E."/>
            <person name="Heiman D."/>
            <person name="Howarth C."/>
            <person name="Jen D."/>
            <person name="Larson L."/>
            <person name="Mehta T."/>
            <person name="Neiman D."/>
            <person name="Park D."/>
            <person name="Pearson M."/>
            <person name="Richards J."/>
            <person name="Roberts A."/>
            <person name="Saif S."/>
            <person name="Shea T."/>
            <person name="Shenoy N."/>
            <person name="Sisk P."/>
            <person name="Stolte C."/>
            <person name="Sykes S."/>
            <person name="Walk T."/>
            <person name="White J."/>
            <person name="Yandava C."/>
            <person name="Haas B."/>
            <person name="Nusbaum C."/>
            <person name="Birren B."/>
        </authorList>
    </citation>
    <scope>NUCLEOTIDE SEQUENCE [LARGE SCALE GENOMIC DNA]</scope>
    <source>
        <strain evidence="2">RMSCC 757 / Silveira</strain>
    </source>
</reference>
<protein>
    <submittedName>
        <fullName evidence="1">Uncharacterized protein</fullName>
    </submittedName>
</protein>
<sequence length="137" mass="15237">MLKSGHDTVSPYGVLRELLLQTFHPPYGTSPLLRILRTSPMVALPCWTTYSYFPLSFGANQIDSAVFNRATPPIGAQDSEPRGGCPQECTIRIARSTALGDLSHLDIRQFVDYRSTAYPPLLNLHFKSLPPALEYTN</sequence>
<organism evidence="2">
    <name type="scientific">Coccidioides posadasii (strain RMSCC 757 / Silveira)</name>
    <name type="common">Valley fever fungus</name>
    <dbReference type="NCBI Taxonomy" id="443226"/>
    <lineage>
        <taxon>Eukaryota</taxon>
        <taxon>Fungi</taxon>
        <taxon>Dikarya</taxon>
        <taxon>Ascomycota</taxon>
        <taxon>Pezizomycotina</taxon>
        <taxon>Eurotiomycetes</taxon>
        <taxon>Eurotiomycetidae</taxon>
        <taxon>Onygenales</taxon>
        <taxon>Onygenaceae</taxon>
        <taxon>Coccidioides</taxon>
    </lineage>
</organism>
<name>E9D4W6_COCPS</name>
<gene>
    <name evidence="1" type="ORF">CPSG_05234</name>
</gene>
<proteinExistence type="predicted"/>
<keyword evidence="2" id="KW-1185">Reference proteome</keyword>
<accession>E9D4W6</accession>
<dbReference type="HOGENOM" id="CLU_1864955_0_0_1"/>
<reference evidence="2" key="1">
    <citation type="journal article" date="2010" name="Genome Res.">
        <title>Population genomic sequencing of Coccidioides fungi reveals recent hybridization and transposon control.</title>
        <authorList>
            <person name="Neafsey D.E."/>
            <person name="Barker B.M."/>
            <person name="Sharpton T.J."/>
            <person name="Stajich J.E."/>
            <person name="Park D.J."/>
            <person name="Whiston E."/>
            <person name="Hung C.-Y."/>
            <person name="McMahan C."/>
            <person name="White J."/>
            <person name="Sykes S."/>
            <person name="Heiman D."/>
            <person name="Young S."/>
            <person name="Zeng Q."/>
            <person name="Abouelleil A."/>
            <person name="Aftuck L."/>
            <person name="Bessette D."/>
            <person name="Brown A."/>
            <person name="FitzGerald M."/>
            <person name="Lui A."/>
            <person name="Macdonald J.P."/>
            <person name="Priest M."/>
            <person name="Orbach M.J."/>
            <person name="Galgiani J.N."/>
            <person name="Kirkland T.N."/>
            <person name="Cole G.T."/>
            <person name="Birren B.W."/>
            <person name="Henn M.R."/>
            <person name="Taylor J.W."/>
            <person name="Rounsley S.D."/>
        </authorList>
    </citation>
    <scope>NUCLEOTIDE SEQUENCE [LARGE SCALE GENOMIC DNA]</scope>
    <source>
        <strain evidence="2">RMSCC 757 / Silveira</strain>
    </source>
</reference>
<dbReference type="Proteomes" id="UP000002497">
    <property type="component" value="Unassembled WGS sequence"/>
</dbReference>
<dbReference type="VEuPathDB" id="FungiDB:CPSG_05234"/>
<evidence type="ECO:0000313" key="2">
    <source>
        <dbReference type="Proteomes" id="UP000002497"/>
    </source>
</evidence>
<evidence type="ECO:0000313" key="1">
    <source>
        <dbReference type="EMBL" id="EFW18548.1"/>
    </source>
</evidence>
<dbReference type="AlphaFoldDB" id="E9D4W6"/>
<dbReference type="EMBL" id="GL636492">
    <property type="protein sequence ID" value="EFW18548.1"/>
    <property type="molecule type" value="Genomic_DNA"/>
</dbReference>